<dbReference type="InterPro" id="IPR031307">
    <property type="entry name" value="Ninja_fam"/>
</dbReference>
<evidence type="ECO:0000313" key="10">
    <source>
        <dbReference type="Proteomes" id="UP000077755"/>
    </source>
</evidence>
<organism evidence="8">
    <name type="scientific">Daucus carota subsp. sativus</name>
    <name type="common">Carrot</name>
    <dbReference type="NCBI Taxonomy" id="79200"/>
    <lineage>
        <taxon>Eukaryota</taxon>
        <taxon>Viridiplantae</taxon>
        <taxon>Streptophyta</taxon>
        <taxon>Embryophyta</taxon>
        <taxon>Tracheophyta</taxon>
        <taxon>Spermatophyta</taxon>
        <taxon>Magnoliopsida</taxon>
        <taxon>eudicotyledons</taxon>
        <taxon>Gunneridae</taxon>
        <taxon>Pentapetalae</taxon>
        <taxon>asterids</taxon>
        <taxon>campanulids</taxon>
        <taxon>Apiales</taxon>
        <taxon>Apiaceae</taxon>
        <taxon>Apioideae</taxon>
        <taxon>Scandiceae</taxon>
        <taxon>Daucinae</taxon>
        <taxon>Daucus</taxon>
        <taxon>Daucus sect. Daucus</taxon>
    </lineage>
</organism>
<dbReference type="GO" id="GO:0045892">
    <property type="term" value="P:negative regulation of DNA-templated transcription"/>
    <property type="evidence" value="ECO:0007669"/>
    <property type="project" value="TreeGrafter"/>
</dbReference>
<dbReference type="InterPro" id="IPR032310">
    <property type="entry name" value="NLS_NINJA_AFP-like"/>
</dbReference>
<evidence type="ECO:0000256" key="2">
    <source>
        <dbReference type="ARBA" id="ARBA00006081"/>
    </source>
</evidence>
<evidence type="ECO:0000313" key="9">
    <source>
        <dbReference type="EMBL" id="WOG93246.1"/>
    </source>
</evidence>
<feature type="domain" description="Tify" evidence="7">
    <location>
        <begin position="268"/>
        <end position="302"/>
    </location>
</feature>
<gene>
    <name evidence="8" type="ORF">DCAR_011039</name>
    <name evidence="9" type="ORF">DCAR_0312527</name>
</gene>
<keyword evidence="3 4" id="KW-0539">Nucleus</keyword>
<sequence>MSSGEENTGIDMLERFRTKRDSERKLGERDEGEGEIELSLGLSLNGRFGVDPKRRNNNITRAASIAGFSVGSGGEDVRAWSVAGGPDVGLSRTCSLPMDTEEWRKRKELQSLKRLEAKRKRMEKMKNVRMVRVKAGGDEVVVGPPAPQPAVVIDKKSSVQFCSQGSIGSQGSGAGSSGVSDPDTHEIPQATNNGSPASTRSSVEPIVDNKPAETVTEKPSPVLEHSGSRNEEALKNMISNMPCVSTRDGPDGKRINGFLYRCKSGEELKIICVCHGEFLSPAEFVKHGGGGDVENPLRHIVINRAQS</sequence>
<evidence type="ECO:0000256" key="1">
    <source>
        <dbReference type="ARBA" id="ARBA00004123"/>
    </source>
</evidence>
<dbReference type="AlphaFoldDB" id="A0A161WU83"/>
<dbReference type="Gramene" id="KZN02285">
    <property type="protein sequence ID" value="KZN02285"/>
    <property type="gene ID" value="DCAR_011039"/>
</dbReference>
<reference evidence="9" key="2">
    <citation type="submission" date="2022-03" db="EMBL/GenBank/DDBJ databases">
        <title>Draft title - Genomic analysis of global carrot germplasm unveils the trajectory of domestication and the origin of high carotenoid orange carrot.</title>
        <authorList>
            <person name="Iorizzo M."/>
            <person name="Ellison S."/>
            <person name="Senalik D."/>
            <person name="Macko-Podgorni A."/>
            <person name="Grzebelus D."/>
            <person name="Bostan H."/>
            <person name="Rolling W."/>
            <person name="Curaba J."/>
            <person name="Simon P."/>
        </authorList>
    </citation>
    <scope>NUCLEOTIDE SEQUENCE</scope>
    <source>
        <tissue evidence="9">Leaf</tissue>
    </source>
</reference>
<feature type="compositionally biased region" description="Basic and acidic residues" evidence="5">
    <location>
        <begin position="12"/>
        <end position="29"/>
    </location>
</feature>
<dbReference type="GO" id="GO:0005634">
    <property type="term" value="C:nucleus"/>
    <property type="evidence" value="ECO:0007669"/>
    <property type="project" value="UniProtKB-SubCell"/>
</dbReference>
<dbReference type="Proteomes" id="UP000077755">
    <property type="component" value="Chromosome 3"/>
</dbReference>
<proteinExistence type="inferred from homology"/>
<dbReference type="InterPro" id="IPR012463">
    <property type="entry name" value="Ninja_motif"/>
</dbReference>
<dbReference type="GO" id="GO:0007165">
    <property type="term" value="P:signal transduction"/>
    <property type="evidence" value="ECO:0007669"/>
    <property type="project" value="InterPro"/>
</dbReference>
<reference evidence="8" key="1">
    <citation type="journal article" date="2016" name="Nat. Genet.">
        <title>A high-quality carrot genome assembly provides new insights into carotenoid accumulation and asterid genome evolution.</title>
        <authorList>
            <person name="Iorizzo M."/>
            <person name="Ellison S."/>
            <person name="Senalik D."/>
            <person name="Zeng P."/>
            <person name="Satapoomin P."/>
            <person name="Huang J."/>
            <person name="Bowman M."/>
            <person name="Iovene M."/>
            <person name="Sanseverino W."/>
            <person name="Cavagnaro P."/>
            <person name="Yildiz M."/>
            <person name="Macko-Podgorni A."/>
            <person name="Moranska E."/>
            <person name="Grzebelus E."/>
            <person name="Grzebelus D."/>
            <person name="Ashrafi H."/>
            <person name="Zheng Z."/>
            <person name="Cheng S."/>
            <person name="Spooner D."/>
            <person name="Van Deynze A."/>
            <person name="Simon P."/>
        </authorList>
    </citation>
    <scope>NUCLEOTIDE SEQUENCE [LARGE SCALE GENOMIC DNA]</scope>
    <source>
        <tissue evidence="8">Leaf</tissue>
    </source>
</reference>
<dbReference type="OMA" id="DKKEEGW"/>
<comment type="similarity">
    <text evidence="2 4">Belongs to the Ninja family.</text>
</comment>
<dbReference type="Pfam" id="PF07897">
    <property type="entry name" value="EAR"/>
    <property type="match status" value="1"/>
</dbReference>
<accession>A0A161WU83</accession>
<keyword evidence="10" id="KW-1185">Reference proteome</keyword>
<dbReference type="InterPro" id="IPR032308">
    <property type="entry name" value="TDBD"/>
</dbReference>
<dbReference type="PANTHER" id="PTHR31413:SF31">
    <property type="entry name" value="NINJA-FAMILY PROTEIN AFP3"/>
    <property type="match status" value="1"/>
</dbReference>
<evidence type="ECO:0000259" key="6">
    <source>
        <dbReference type="Pfam" id="PF07897"/>
    </source>
</evidence>
<feature type="region of interest" description="Disordered" evidence="5">
    <location>
        <begin position="1"/>
        <end position="34"/>
    </location>
</feature>
<dbReference type="PANTHER" id="PTHR31413">
    <property type="entry name" value="AFP HOMOLOG 2"/>
    <property type="match status" value="1"/>
</dbReference>
<feature type="compositionally biased region" description="Polar residues" evidence="5">
    <location>
        <begin position="189"/>
        <end position="202"/>
    </location>
</feature>
<dbReference type="KEGG" id="dcr:108215165"/>
<dbReference type="Pfam" id="PF16136">
    <property type="entry name" value="NLS_NINJA_AFP"/>
    <property type="match status" value="1"/>
</dbReference>
<comment type="function">
    <text evidence="4">Acts as a negative regulator of abscisic acid (ABA) response.</text>
</comment>
<evidence type="ECO:0000256" key="4">
    <source>
        <dbReference type="RuleBase" id="RU369029"/>
    </source>
</evidence>
<name>A0A161WU83_DAUCS</name>
<protein>
    <recommendedName>
        <fullName evidence="4">Ninja-family protein</fullName>
    </recommendedName>
    <alternativeName>
        <fullName evidence="4">ABI-binding protein</fullName>
    </alternativeName>
</protein>
<dbReference type="EMBL" id="LNRQ01000003">
    <property type="protein sequence ID" value="KZN02285.1"/>
    <property type="molecule type" value="Genomic_DNA"/>
</dbReference>
<feature type="region of interest" description="Disordered" evidence="5">
    <location>
        <begin position="163"/>
        <end position="228"/>
    </location>
</feature>
<evidence type="ECO:0000256" key="5">
    <source>
        <dbReference type="SAM" id="MobiDB-lite"/>
    </source>
</evidence>
<evidence type="ECO:0000256" key="3">
    <source>
        <dbReference type="ARBA" id="ARBA00023242"/>
    </source>
</evidence>
<dbReference type="STRING" id="79200.A0A161WU83"/>
<evidence type="ECO:0000313" key="8">
    <source>
        <dbReference type="EMBL" id="KZN02285.1"/>
    </source>
</evidence>
<dbReference type="OrthoDB" id="667358at2759"/>
<dbReference type="EMBL" id="CP093345">
    <property type="protein sequence ID" value="WOG93246.1"/>
    <property type="molecule type" value="Genomic_DNA"/>
</dbReference>
<comment type="subcellular location">
    <subcellularLocation>
        <location evidence="1 4">Nucleus</location>
    </subcellularLocation>
</comment>
<dbReference type="Pfam" id="PF16135">
    <property type="entry name" value="TDBD"/>
    <property type="match status" value="1"/>
</dbReference>
<feature type="domain" description="Ethylene-responsive binding factor-associated repression" evidence="6">
    <location>
        <begin position="32"/>
        <end position="67"/>
    </location>
</feature>
<evidence type="ECO:0000259" key="7">
    <source>
        <dbReference type="Pfam" id="PF16135"/>
    </source>
</evidence>